<dbReference type="Gene3D" id="3.40.50.200">
    <property type="entry name" value="Peptidase S8/S53 domain"/>
    <property type="match status" value="1"/>
</dbReference>
<evidence type="ECO:0000256" key="12">
    <source>
        <dbReference type="ARBA" id="ARBA00023026"/>
    </source>
</evidence>
<evidence type="ECO:0000256" key="8">
    <source>
        <dbReference type="ARBA" id="ARBA00022729"/>
    </source>
</evidence>
<keyword evidence="13" id="KW-0865">Zymogen</keyword>
<dbReference type="GO" id="GO:0008240">
    <property type="term" value="F:tripeptidyl-peptidase activity"/>
    <property type="evidence" value="ECO:0007669"/>
    <property type="project" value="UniProtKB-EC"/>
</dbReference>
<dbReference type="AlphaFoldDB" id="A0A010R8M4"/>
<organism evidence="18 19">
    <name type="scientific">Colletotrichum fioriniae PJ7</name>
    <dbReference type="NCBI Taxonomy" id="1445577"/>
    <lineage>
        <taxon>Eukaryota</taxon>
        <taxon>Fungi</taxon>
        <taxon>Dikarya</taxon>
        <taxon>Ascomycota</taxon>
        <taxon>Pezizomycotina</taxon>
        <taxon>Sordariomycetes</taxon>
        <taxon>Hypocreomycetidae</taxon>
        <taxon>Glomerellales</taxon>
        <taxon>Glomerellaceae</taxon>
        <taxon>Colletotrichum</taxon>
        <taxon>Colletotrichum acutatum species complex</taxon>
    </lineage>
</organism>
<feature type="binding site" evidence="15">
    <location>
        <position position="590"/>
    </location>
    <ligand>
        <name>Ca(2+)</name>
        <dbReference type="ChEBI" id="CHEBI:29108"/>
    </ligand>
</feature>
<dbReference type="InterPro" id="IPR015366">
    <property type="entry name" value="S53_propep"/>
</dbReference>
<dbReference type="GO" id="GO:0046872">
    <property type="term" value="F:metal ion binding"/>
    <property type="evidence" value="ECO:0007669"/>
    <property type="project" value="UniProtKB-UniRule"/>
</dbReference>
<feature type="active site" description="Charge relay system" evidence="15">
    <location>
        <position position="306"/>
    </location>
</feature>
<feature type="binding site" evidence="15">
    <location>
        <position position="564"/>
    </location>
    <ligand>
        <name>Ca(2+)</name>
        <dbReference type="ChEBI" id="CHEBI:29108"/>
    </ligand>
</feature>
<evidence type="ECO:0000256" key="4">
    <source>
        <dbReference type="ARBA" id="ARBA00012462"/>
    </source>
</evidence>
<keyword evidence="7 15" id="KW-0479">Metal-binding</keyword>
<evidence type="ECO:0000256" key="10">
    <source>
        <dbReference type="ARBA" id="ARBA00022825"/>
    </source>
</evidence>
<dbReference type="SMART" id="SM00944">
    <property type="entry name" value="Pro-kuma_activ"/>
    <property type="match status" value="1"/>
</dbReference>
<evidence type="ECO:0000256" key="9">
    <source>
        <dbReference type="ARBA" id="ARBA00022801"/>
    </source>
</evidence>
<protein>
    <recommendedName>
        <fullName evidence="4">tripeptidyl-peptidase II</fullName>
        <ecNumber evidence="4">3.4.14.10</ecNumber>
    </recommendedName>
</protein>
<comment type="catalytic activity">
    <reaction evidence="1">
        <text>Release of an N-terminal tripeptide from a polypeptide.</text>
        <dbReference type="EC" id="3.4.14.10"/>
    </reaction>
</comment>
<evidence type="ECO:0000256" key="15">
    <source>
        <dbReference type="PROSITE-ProRule" id="PRU01032"/>
    </source>
</evidence>
<dbReference type="SUPFAM" id="SSF54897">
    <property type="entry name" value="Protease propeptides/inhibitors"/>
    <property type="match status" value="1"/>
</dbReference>
<dbReference type="InterPro" id="IPR036852">
    <property type="entry name" value="Peptidase_S8/S53_dom_sf"/>
</dbReference>
<dbReference type="EMBL" id="JARH01000127">
    <property type="protein sequence ID" value="EXF85075.1"/>
    <property type="molecule type" value="Genomic_DNA"/>
</dbReference>
<dbReference type="OrthoDB" id="409122at2759"/>
<accession>A0A010R8M4</accession>
<keyword evidence="12" id="KW-0843">Virulence</keyword>
<dbReference type="CDD" id="cd11377">
    <property type="entry name" value="Pro-peptidase_S53"/>
    <property type="match status" value="1"/>
</dbReference>
<keyword evidence="6 15" id="KW-0645">Protease</keyword>
<dbReference type="InterPro" id="IPR050819">
    <property type="entry name" value="Tripeptidyl-peptidase_I"/>
</dbReference>
<dbReference type="Proteomes" id="UP000020467">
    <property type="component" value="Unassembled WGS sequence"/>
</dbReference>
<evidence type="ECO:0000256" key="2">
    <source>
        <dbReference type="ARBA" id="ARBA00002451"/>
    </source>
</evidence>
<sequence>MQTVAESETRHAPTRLPANKTKKMRLSSVSALLLSSFALSRPTTSGHAVHEVVKQLPQGWRHVAAADDLNTIQLSVALKQPGLSELKARLEVTSDPNHAEYGSHVSRDLLKMFQEPNADAYVVVATWLSAHDIRNFVQDGPWVRMNTTVGKANRLLGCNFSKYQYKSEKAVLRAKEYTLPSQVSEVVDFVFPVTQFMSKPPRRQIKARESGKVKRQSTMPRSCWDYTTPDCIVDLYNINYSPPNGPSPTDFGIAGFLEQYPNVPTLQAFLASYSPRRNATSFSPKYNLTVEPINGGSDTTEGNGVEALLDIQYSMPFIQPMNVTYFSTGGRGPEIGPDGKEKDPKDSAHEPWIEFLEALLARETIPDVISISYTDDEQLIPQPYARRVCDLFMQVAARGVSVLVATGDGGAAGIGSGDCISNDGKNTTKFIPTFPVDCPWVTGVGATGNYAPTEPAWYSSGGFSEYFERPAWQESAAKAYIAGINGSHAGWYAANGRGSPDISAIGSRFLMQPGWTQKGTSASTPVVAAMIALANDKRMREGKPALGFLNPLLYSDKVRSAINDVTSGSSGSCSYGTKVESGWSATAGWDPATGLGTLDFAKFLQALE</sequence>
<evidence type="ECO:0000256" key="14">
    <source>
        <dbReference type="ARBA" id="ARBA00023180"/>
    </source>
</evidence>
<comment type="cofactor">
    <cofactor evidence="15">
        <name>Ca(2+)</name>
        <dbReference type="ChEBI" id="CHEBI:29108"/>
    </cofactor>
    <text evidence="15">Binds 1 Ca(2+) ion per subunit.</text>
</comment>
<dbReference type="Pfam" id="PF00082">
    <property type="entry name" value="Peptidase_S8"/>
    <property type="match status" value="1"/>
</dbReference>
<comment type="caution">
    <text evidence="18">The sequence shown here is derived from an EMBL/GenBank/DDBJ whole genome shotgun (WGS) entry which is preliminary data.</text>
</comment>
<dbReference type="MEROPS" id="S53.010"/>
<keyword evidence="14" id="KW-0325">Glycoprotein</keyword>
<evidence type="ECO:0000313" key="18">
    <source>
        <dbReference type="EMBL" id="EXF85075.1"/>
    </source>
</evidence>
<evidence type="ECO:0000256" key="6">
    <source>
        <dbReference type="ARBA" id="ARBA00022670"/>
    </source>
</evidence>
<feature type="region of interest" description="Disordered" evidence="16">
    <location>
        <begin position="1"/>
        <end position="20"/>
    </location>
</feature>
<dbReference type="Pfam" id="PF09286">
    <property type="entry name" value="Pro-kuma_activ"/>
    <property type="match status" value="1"/>
</dbReference>
<feature type="binding site" evidence="15">
    <location>
        <position position="588"/>
    </location>
    <ligand>
        <name>Ca(2+)</name>
        <dbReference type="ChEBI" id="CHEBI:29108"/>
    </ligand>
</feature>
<comment type="function">
    <text evidence="2">Secreted tripeptidyl-peptidase which degrades proteins at acidic pHs and is involved in virulence.</text>
</comment>
<evidence type="ECO:0000256" key="11">
    <source>
        <dbReference type="ARBA" id="ARBA00022837"/>
    </source>
</evidence>
<dbReference type="FunFam" id="3.40.50.200:FF:000015">
    <property type="entry name" value="Tripeptidyl peptidase A"/>
    <property type="match status" value="1"/>
</dbReference>
<keyword evidence="8" id="KW-0732">Signal</keyword>
<dbReference type="HOGENOM" id="CLU_013783_3_0_1"/>
<dbReference type="GO" id="GO:0005576">
    <property type="term" value="C:extracellular region"/>
    <property type="evidence" value="ECO:0007669"/>
    <property type="project" value="UniProtKB-SubCell"/>
</dbReference>
<evidence type="ECO:0000256" key="1">
    <source>
        <dbReference type="ARBA" id="ARBA00001910"/>
    </source>
</evidence>
<keyword evidence="10 15" id="KW-0720">Serine protease</keyword>
<dbReference type="GO" id="GO:0004252">
    <property type="term" value="F:serine-type endopeptidase activity"/>
    <property type="evidence" value="ECO:0007669"/>
    <property type="project" value="UniProtKB-UniRule"/>
</dbReference>
<dbReference type="PANTHER" id="PTHR14218">
    <property type="entry name" value="PROTEASE S8 TRIPEPTIDYL PEPTIDASE I CLN2"/>
    <property type="match status" value="1"/>
</dbReference>
<dbReference type="KEGG" id="cfj:CFIO01_13583"/>
<name>A0A010R8M4_9PEZI</name>
<dbReference type="InterPro" id="IPR030400">
    <property type="entry name" value="Sedolisin_dom"/>
</dbReference>
<feature type="active site" description="Charge relay system" evidence="15">
    <location>
        <position position="310"/>
    </location>
</feature>
<dbReference type="PROSITE" id="PS00138">
    <property type="entry name" value="SUBTILASE_SER"/>
    <property type="match status" value="1"/>
</dbReference>
<dbReference type="eggNOG" id="ENOG502RS6E">
    <property type="taxonomic scope" value="Eukaryota"/>
</dbReference>
<evidence type="ECO:0000256" key="13">
    <source>
        <dbReference type="ARBA" id="ARBA00023145"/>
    </source>
</evidence>
<dbReference type="SUPFAM" id="SSF52743">
    <property type="entry name" value="Subtilisin-like"/>
    <property type="match status" value="1"/>
</dbReference>
<evidence type="ECO:0000313" key="19">
    <source>
        <dbReference type="Proteomes" id="UP000020467"/>
    </source>
</evidence>
<evidence type="ECO:0000259" key="17">
    <source>
        <dbReference type="PROSITE" id="PS51695"/>
    </source>
</evidence>
<reference evidence="18 19" key="1">
    <citation type="submission" date="2014-02" db="EMBL/GenBank/DDBJ databases">
        <title>The genome sequence of Colletotrichum fioriniae PJ7.</title>
        <authorList>
            <person name="Baroncelli R."/>
            <person name="Thon M.R."/>
        </authorList>
    </citation>
    <scope>NUCLEOTIDE SEQUENCE [LARGE SCALE GENOMIC DNA]</scope>
    <source>
        <strain evidence="18 19">PJ7</strain>
    </source>
</reference>
<evidence type="ECO:0000256" key="7">
    <source>
        <dbReference type="ARBA" id="ARBA00022723"/>
    </source>
</evidence>
<keyword evidence="11 15" id="KW-0106">Calcium</keyword>
<feature type="active site" description="Charge relay system" evidence="15">
    <location>
        <position position="521"/>
    </location>
</feature>
<keyword evidence="9 15" id="KW-0378">Hydrolase</keyword>
<evidence type="ECO:0000256" key="16">
    <source>
        <dbReference type="SAM" id="MobiDB-lite"/>
    </source>
</evidence>
<keyword evidence="5" id="KW-0964">Secreted</keyword>
<keyword evidence="19" id="KW-1185">Reference proteome</keyword>
<feature type="domain" description="Peptidase S53" evidence="17">
    <location>
        <begin position="226"/>
        <end position="608"/>
    </location>
</feature>
<comment type="subcellular location">
    <subcellularLocation>
        <location evidence="3">Secreted</location>
        <location evidence="3">Extracellular space</location>
    </subcellularLocation>
</comment>
<evidence type="ECO:0000256" key="3">
    <source>
        <dbReference type="ARBA" id="ARBA00004239"/>
    </source>
</evidence>
<proteinExistence type="predicted"/>
<feature type="binding site" evidence="15">
    <location>
        <position position="565"/>
    </location>
    <ligand>
        <name>Ca(2+)</name>
        <dbReference type="ChEBI" id="CHEBI:29108"/>
    </ligand>
</feature>
<dbReference type="InterPro" id="IPR023828">
    <property type="entry name" value="Peptidase_S8_Ser-AS"/>
</dbReference>
<dbReference type="PANTHER" id="PTHR14218:SF15">
    <property type="entry name" value="TRIPEPTIDYL-PEPTIDASE 1"/>
    <property type="match status" value="1"/>
</dbReference>
<dbReference type="CDD" id="cd04056">
    <property type="entry name" value="Peptidases_S53"/>
    <property type="match status" value="1"/>
</dbReference>
<dbReference type="GO" id="GO:0006508">
    <property type="term" value="P:proteolysis"/>
    <property type="evidence" value="ECO:0007669"/>
    <property type="project" value="UniProtKB-KW"/>
</dbReference>
<dbReference type="EC" id="3.4.14.10" evidence="4"/>
<evidence type="ECO:0000256" key="5">
    <source>
        <dbReference type="ARBA" id="ARBA00022525"/>
    </source>
</evidence>
<dbReference type="InterPro" id="IPR000209">
    <property type="entry name" value="Peptidase_S8/S53_dom"/>
</dbReference>
<dbReference type="PROSITE" id="PS51695">
    <property type="entry name" value="SEDOLISIN"/>
    <property type="match status" value="1"/>
</dbReference>
<gene>
    <name evidence="18" type="ORF">CFIO01_13583</name>
</gene>